<sequence length="143" mass="15457">MTESTKDGKPVTLTIQPGDTVKLPDGLGTVTFDSLPRYVALDLRYDPALTWILVFALGALLGLALSLFTPRRRVWLRVWTEDVRDDESGETRPRTVIDAAGLARGDDSGLQREVDAAVQSAAGRSPADPSTTATPTLPRKAPR</sequence>
<organism evidence="9 10">
    <name type="scientific">Luteimicrobium album</name>
    <dbReference type="NCBI Taxonomy" id="1054550"/>
    <lineage>
        <taxon>Bacteria</taxon>
        <taxon>Bacillati</taxon>
        <taxon>Actinomycetota</taxon>
        <taxon>Actinomycetes</taxon>
        <taxon>Micrococcales</taxon>
        <taxon>Luteimicrobium</taxon>
    </lineage>
</organism>
<name>A0ABQ6HYS0_9MICO</name>
<keyword evidence="2 7" id="KW-0812">Transmembrane</keyword>
<evidence type="ECO:0000256" key="6">
    <source>
        <dbReference type="SAM" id="MobiDB-lite"/>
    </source>
</evidence>
<keyword evidence="3" id="KW-0201">Cytochrome c-type biogenesis</keyword>
<dbReference type="EMBL" id="BSUK01000001">
    <property type="protein sequence ID" value="GMA22844.1"/>
    <property type="molecule type" value="Genomic_DNA"/>
</dbReference>
<keyword evidence="4 7" id="KW-1133">Transmembrane helix</keyword>
<feature type="transmembrane region" description="Helical" evidence="7">
    <location>
        <begin position="48"/>
        <end position="68"/>
    </location>
</feature>
<feature type="compositionally biased region" description="Basic and acidic residues" evidence="6">
    <location>
        <begin position="104"/>
        <end position="115"/>
    </location>
</feature>
<accession>A0ABQ6HYS0</accession>
<evidence type="ECO:0000313" key="9">
    <source>
        <dbReference type="EMBL" id="GMA22844.1"/>
    </source>
</evidence>
<proteinExistence type="predicted"/>
<dbReference type="InterPro" id="IPR007816">
    <property type="entry name" value="ResB-like_domain"/>
</dbReference>
<feature type="domain" description="ResB-like" evidence="8">
    <location>
        <begin position="16"/>
        <end position="115"/>
    </location>
</feature>
<evidence type="ECO:0000256" key="4">
    <source>
        <dbReference type="ARBA" id="ARBA00022989"/>
    </source>
</evidence>
<evidence type="ECO:0000256" key="7">
    <source>
        <dbReference type="SAM" id="Phobius"/>
    </source>
</evidence>
<gene>
    <name evidence="9" type="ORF">GCM10025864_06030</name>
</gene>
<evidence type="ECO:0000256" key="5">
    <source>
        <dbReference type="ARBA" id="ARBA00023136"/>
    </source>
</evidence>
<keyword evidence="5 7" id="KW-0472">Membrane</keyword>
<evidence type="ECO:0000256" key="2">
    <source>
        <dbReference type="ARBA" id="ARBA00022692"/>
    </source>
</evidence>
<reference evidence="10" key="1">
    <citation type="journal article" date="2019" name="Int. J. Syst. Evol. Microbiol.">
        <title>The Global Catalogue of Microorganisms (GCM) 10K type strain sequencing project: providing services to taxonomists for standard genome sequencing and annotation.</title>
        <authorList>
            <consortium name="The Broad Institute Genomics Platform"/>
            <consortium name="The Broad Institute Genome Sequencing Center for Infectious Disease"/>
            <person name="Wu L."/>
            <person name="Ma J."/>
        </authorList>
    </citation>
    <scope>NUCLEOTIDE SEQUENCE [LARGE SCALE GENOMIC DNA]</scope>
    <source>
        <strain evidence="10">NBRC 106348</strain>
    </source>
</reference>
<evidence type="ECO:0000256" key="3">
    <source>
        <dbReference type="ARBA" id="ARBA00022748"/>
    </source>
</evidence>
<evidence type="ECO:0000256" key="1">
    <source>
        <dbReference type="ARBA" id="ARBA00004141"/>
    </source>
</evidence>
<evidence type="ECO:0000313" key="10">
    <source>
        <dbReference type="Proteomes" id="UP001157091"/>
    </source>
</evidence>
<feature type="region of interest" description="Disordered" evidence="6">
    <location>
        <begin position="84"/>
        <end position="143"/>
    </location>
</feature>
<evidence type="ECO:0000259" key="8">
    <source>
        <dbReference type="Pfam" id="PF05140"/>
    </source>
</evidence>
<comment type="subcellular location">
    <subcellularLocation>
        <location evidence="1">Membrane</location>
        <topology evidence="1">Multi-pass membrane protein</topology>
    </subcellularLocation>
</comment>
<dbReference type="Proteomes" id="UP001157091">
    <property type="component" value="Unassembled WGS sequence"/>
</dbReference>
<feature type="compositionally biased region" description="Low complexity" evidence="6">
    <location>
        <begin position="125"/>
        <end position="143"/>
    </location>
</feature>
<keyword evidence="10" id="KW-1185">Reference proteome</keyword>
<dbReference type="Pfam" id="PF05140">
    <property type="entry name" value="ResB"/>
    <property type="match status" value="1"/>
</dbReference>
<protein>
    <recommendedName>
        <fullName evidence="8">ResB-like domain-containing protein</fullName>
    </recommendedName>
</protein>
<comment type="caution">
    <text evidence="9">The sequence shown here is derived from an EMBL/GenBank/DDBJ whole genome shotgun (WGS) entry which is preliminary data.</text>
</comment>